<accession>A0A974DAA0</accession>
<name>A0A974DAA0_XENLA</name>
<gene>
    <name evidence="1" type="ORF">XELAEV_18021367mg</name>
</gene>
<sequence length="123" mass="14763">MYIFIHRHTNMRLLLYKISQYFIDCKKKVFAEHTKSCFQRVSSFCAVWPCLFSTPLYSSWLEHHAKPNPSNNTSQILVLTVRSLLNQPISKKYRICIHIFMLMLYSVARVDQNTRLHMYECWL</sequence>
<protein>
    <submittedName>
        <fullName evidence="1">Uncharacterized protein</fullName>
    </submittedName>
</protein>
<evidence type="ECO:0000313" key="2">
    <source>
        <dbReference type="Proteomes" id="UP000694892"/>
    </source>
</evidence>
<organism evidence="1 2">
    <name type="scientific">Xenopus laevis</name>
    <name type="common">African clawed frog</name>
    <dbReference type="NCBI Taxonomy" id="8355"/>
    <lineage>
        <taxon>Eukaryota</taxon>
        <taxon>Metazoa</taxon>
        <taxon>Chordata</taxon>
        <taxon>Craniata</taxon>
        <taxon>Vertebrata</taxon>
        <taxon>Euteleostomi</taxon>
        <taxon>Amphibia</taxon>
        <taxon>Batrachia</taxon>
        <taxon>Anura</taxon>
        <taxon>Pipoidea</taxon>
        <taxon>Pipidae</taxon>
        <taxon>Xenopodinae</taxon>
        <taxon>Xenopus</taxon>
        <taxon>Xenopus</taxon>
    </lineage>
</organism>
<dbReference type="Proteomes" id="UP000694892">
    <property type="component" value="Chromosome 3S"/>
</dbReference>
<proteinExistence type="predicted"/>
<evidence type="ECO:0000313" key="1">
    <source>
        <dbReference type="EMBL" id="OCT87670.1"/>
    </source>
</evidence>
<dbReference type="EMBL" id="CM004471">
    <property type="protein sequence ID" value="OCT87670.1"/>
    <property type="molecule type" value="Genomic_DNA"/>
</dbReference>
<dbReference type="AlphaFoldDB" id="A0A974DAA0"/>
<reference evidence="2" key="1">
    <citation type="journal article" date="2016" name="Nature">
        <title>Genome evolution in the allotetraploid frog Xenopus laevis.</title>
        <authorList>
            <person name="Session A.M."/>
            <person name="Uno Y."/>
            <person name="Kwon T."/>
            <person name="Chapman J.A."/>
            <person name="Toyoda A."/>
            <person name="Takahashi S."/>
            <person name="Fukui A."/>
            <person name="Hikosaka A."/>
            <person name="Suzuki A."/>
            <person name="Kondo M."/>
            <person name="van Heeringen S.J."/>
            <person name="Quigley I."/>
            <person name="Heinz S."/>
            <person name="Ogino H."/>
            <person name="Ochi H."/>
            <person name="Hellsten U."/>
            <person name="Lyons J.B."/>
            <person name="Simakov O."/>
            <person name="Putnam N."/>
            <person name="Stites J."/>
            <person name="Kuroki Y."/>
            <person name="Tanaka T."/>
            <person name="Michiue T."/>
            <person name="Watanabe M."/>
            <person name="Bogdanovic O."/>
            <person name="Lister R."/>
            <person name="Georgiou G."/>
            <person name="Paranjpe S.S."/>
            <person name="van Kruijsbergen I."/>
            <person name="Shu S."/>
            <person name="Carlson J."/>
            <person name="Kinoshita T."/>
            <person name="Ohta Y."/>
            <person name="Mawaribuchi S."/>
            <person name="Jenkins J."/>
            <person name="Grimwood J."/>
            <person name="Schmutz J."/>
            <person name="Mitros T."/>
            <person name="Mozaffari S.V."/>
            <person name="Suzuki Y."/>
            <person name="Haramoto Y."/>
            <person name="Yamamoto T.S."/>
            <person name="Takagi C."/>
            <person name="Heald R."/>
            <person name="Miller K."/>
            <person name="Haudenschild C."/>
            <person name="Kitzman J."/>
            <person name="Nakayama T."/>
            <person name="Izutsu Y."/>
            <person name="Robert J."/>
            <person name="Fortriede J."/>
            <person name="Burns K."/>
            <person name="Lotay V."/>
            <person name="Karimi K."/>
            <person name="Yasuoka Y."/>
            <person name="Dichmann D.S."/>
            <person name="Flajnik M.F."/>
            <person name="Houston D.W."/>
            <person name="Shendure J."/>
            <person name="DuPasquier L."/>
            <person name="Vize P.D."/>
            <person name="Zorn A.M."/>
            <person name="Ito M."/>
            <person name="Marcotte E.M."/>
            <person name="Wallingford J.B."/>
            <person name="Ito Y."/>
            <person name="Asashima M."/>
            <person name="Ueno N."/>
            <person name="Matsuda Y."/>
            <person name="Veenstra G.J."/>
            <person name="Fujiyama A."/>
            <person name="Harland R.M."/>
            <person name="Taira M."/>
            <person name="Rokhsar D.S."/>
        </authorList>
    </citation>
    <scope>NUCLEOTIDE SEQUENCE [LARGE SCALE GENOMIC DNA]</scope>
    <source>
        <strain evidence="2">J</strain>
    </source>
</reference>